<dbReference type="EMBL" id="CADCTZ010000022">
    <property type="protein sequence ID" value="CAA9301635.1"/>
    <property type="molecule type" value="Genomic_DNA"/>
</dbReference>
<organism evidence="1">
    <name type="scientific">uncultured Microcoleus sp</name>
    <dbReference type="NCBI Taxonomy" id="259945"/>
    <lineage>
        <taxon>Bacteria</taxon>
        <taxon>Bacillati</taxon>
        <taxon>Cyanobacteriota</taxon>
        <taxon>Cyanophyceae</taxon>
        <taxon>Oscillatoriophycideae</taxon>
        <taxon>Oscillatoriales</taxon>
        <taxon>Microcoleaceae</taxon>
        <taxon>Microcoleus</taxon>
        <taxon>environmental samples</taxon>
    </lineage>
</organism>
<sequence>MDRACAARVSLFLKPNPSLQQFKLAENLVSALAARKSSIDI</sequence>
<name>A0A6J4KBW0_9CYAN</name>
<dbReference type="AlphaFoldDB" id="A0A6J4KBW0"/>
<reference evidence="1" key="1">
    <citation type="submission" date="2020-02" db="EMBL/GenBank/DDBJ databases">
        <authorList>
            <person name="Meier V. D."/>
        </authorList>
    </citation>
    <scope>NUCLEOTIDE SEQUENCE</scope>
    <source>
        <strain evidence="1">AVDCRST_MAG84</strain>
    </source>
</reference>
<proteinExistence type="predicted"/>
<gene>
    <name evidence="1" type="ORF">AVDCRST_MAG84-138</name>
</gene>
<accession>A0A6J4KBW0</accession>
<protein>
    <submittedName>
        <fullName evidence="1">Uncharacterized protein</fullName>
    </submittedName>
</protein>
<evidence type="ECO:0000313" key="1">
    <source>
        <dbReference type="EMBL" id="CAA9301635.1"/>
    </source>
</evidence>